<accession>A0A653D4W2</accession>
<dbReference type="OrthoDB" id="6764170at2759"/>
<dbReference type="EMBL" id="CAACVG010010090">
    <property type="protein sequence ID" value="VEN54986.1"/>
    <property type="molecule type" value="Genomic_DNA"/>
</dbReference>
<proteinExistence type="predicted"/>
<name>A0A653D4W2_CALMS</name>
<keyword evidence="2" id="KW-1185">Reference proteome</keyword>
<evidence type="ECO:0000313" key="1">
    <source>
        <dbReference type="EMBL" id="VEN54986.1"/>
    </source>
</evidence>
<gene>
    <name evidence="1" type="ORF">CALMAC_LOCUS14301</name>
</gene>
<protein>
    <submittedName>
        <fullName evidence="1">Uncharacterized protein</fullName>
    </submittedName>
</protein>
<evidence type="ECO:0000313" key="2">
    <source>
        <dbReference type="Proteomes" id="UP000410492"/>
    </source>
</evidence>
<dbReference type="AlphaFoldDB" id="A0A653D4W2"/>
<organism evidence="1 2">
    <name type="scientific">Callosobruchus maculatus</name>
    <name type="common">Southern cowpea weevil</name>
    <name type="synonym">Pulse bruchid</name>
    <dbReference type="NCBI Taxonomy" id="64391"/>
    <lineage>
        <taxon>Eukaryota</taxon>
        <taxon>Metazoa</taxon>
        <taxon>Ecdysozoa</taxon>
        <taxon>Arthropoda</taxon>
        <taxon>Hexapoda</taxon>
        <taxon>Insecta</taxon>
        <taxon>Pterygota</taxon>
        <taxon>Neoptera</taxon>
        <taxon>Endopterygota</taxon>
        <taxon>Coleoptera</taxon>
        <taxon>Polyphaga</taxon>
        <taxon>Cucujiformia</taxon>
        <taxon>Chrysomeloidea</taxon>
        <taxon>Chrysomelidae</taxon>
        <taxon>Bruchinae</taxon>
        <taxon>Bruchini</taxon>
        <taxon>Callosobruchus</taxon>
    </lineage>
</organism>
<sequence>MILSPDSSVHIVQYPESTTTNVDFARMSPPHKEPVLNLVNVSVVGLPTVETEVHPIVESPSVKLLGININSNMPWHDHILSIAKTASQKFGVLFRCRKLYTPEQLLLLYKAQIRPLLEYCSHLWGCSSKHSKASGHYPKESN</sequence>
<reference evidence="1 2" key="1">
    <citation type="submission" date="2019-01" db="EMBL/GenBank/DDBJ databases">
        <authorList>
            <person name="Sayadi A."/>
        </authorList>
    </citation>
    <scope>NUCLEOTIDE SEQUENCE [LARGE SCALE GENOMIC DNA]</scope>
</reference>
<dbReference type="Proteomes" id="UP000410492">
    <property type="component" value="Unassembled WGS sequence"/>
</dbReference>